<dbReference type="Pfam" id="PF13439">
    <property type="entry name" value="Glyco_transf_4"/>
    <property type="match status" value="1"/>
</dbReference>
<dbReference type="InterPro" id="IPR028098">
    <property type="entry name" value="Glyco_trans_4-like_N"/>
</dbReference>
<evidence type="ECO:0000259" key="2">
    <source>
        <dbReference type="Pfam" id="PF13439"/>
    </source>
</evidence>
<feature type="domain" description="Glycosyltransferase subfamily 4-like N-terminal" evidence="2">
    <location>
        <begin position="14"/>
        <end position="179"/>
    </location>
</feature>
<dbReference type="Gene3D" id="3.40.50.2000">
    <property type="entry name" value="Glycogen Phosphorylase B"/>
    <property type="match status" value="2"/>
</dbReference>
<dbReference type="GO" id="GO:0016758">
    <property type="term" value="F:hexosyltransferase activity"/>
    <property type="evidence" value="ECO:0007669"/>
    <property type="project" value="TreeGrafter"/>
</dbReference>
<dbReference type="RefSeq" id="WP_035346657.1">
    <property type="nucleotide sequence ID" value="NZ_BAUU01000034.1"/>
</dbReference>
<evidence type="ECO:0000259" key="1">
    <source>
        <dbReference type="Pfam" id="PF00534"/>
    </source>
</evidence>
<reference evidence="3" key="1">
    <citation type="journal article" date="2014" name="Genome Announc.">
        <title>Draft Genome Sequences of Three Alkaliphilic Bacillus Strains, Bacillus wakoensis JCM 9140T, Bacillus akibai JCM 9157T, and Bacillus hemicellulosilyticus JCM 9152T.</title>
        <authorList>
            <person name="Yuki M."/>
            <person name="Oshima K."/>
            <person name="Suda W."/>
            <person name="Oshida Y."/>
            <person name="Kitamura K."/>
            <person name="Iida T."/>
            <person name="Hattori M."/>
            <person name="Ohkuma M."/>
        </authorList>
    </citation>
    <scope>NUCLEOTIDE SEQUENCE [LARGE SCALE GENOMIC DNA]</scope>
    <source>
        <strain evidence="3">JCM 9152</strain>
    </source>
</reference>
<dbReference type="InterPro" id="IPR050194">
    <property type="entry name" value="Glycosyltransferase_grp1"/>
</dbReference>
<dbReference type="SUPFAM" id="SSF53756">
    <property type="entry name" value="UDP-Glycosyltransferase/glycogen phosphorylase"/>
    <property type="match status" value="1"/>
</dbReference>
<dbReference type="Pfam" id="PF00534">
    <property type="entry name" value="Glycos_transf_1"/>
    <property type="match status" value="1"/>
</dbReference>
<accession>W4QKB5</accession>
<sequence>MRVSLFTDTYIPQVNGVARTLHRFVNHLERRGIPYQLFVPESIEQENPFASNIHAFTSFPFFLYPECRLAVPNIIKLRQRLETFKPDLIHITTPFNIGLTGLYYGKKYHIPMVGSYHTHFDHYLRYYKLLFMSDMLWKYMKWFYSSFEKTFVPSLETKEHLLNKGFTSVDLWKRGVDCSLYHPSKQKTSTSKNKYTLIYVGRVAPEKDMATLRKIIKQLPHEMKRHIEWVIVGDGPLLSEMQEEFNNEPVTFTGYLQGEELAAVYASADLFIFPSTTETFGNVVLESLASGTPAIVSNQGGVREIVEHNKTGKVCEAKSPTSFINAITDLIQHPNKRRQFAQQARSYALTQSWEAIFDQLLLQYERVSFINNKKKHLA</sequence>
<dbReference type="PANTHER" id="PTHR45947">
    <property type="entry name" value="SULFOQUINOVOSYL TRANSFERASE SQD2"/>
    <property type="match status" value="1"/>
</dbReference>
<comment type="caution">
    <text evidence="3">The sequence shown here is derived from an EMBL/GenBank/DDBJ whole genome shotgun (WGS) entry which is preliminary data.</text>
</comment>
<gene>
    <name evidence="3" type="ORF">JCM9152_3885</name>
</gene>
<proteinExistence type="predicted"/>
<organism evidence="3 4">
    <name type="scientific">Halalkalibacter hemicellulosilyticusJCM 9152</name>
    <dbReference type="NCBI Taxonomy" id="1236971"/>
    <lineage>
        <taxon>Bacteria</taxon>
        <taxon>Bacillati</taxon>
        <taxon>Bacillota</taxon>
        <taxon>Bacilli</taxon>
        <taxon>Bacillales</taxon>
        <taxon>Bacillaceae</taxon>
        <taxon>Halalkalibacter</taxon>
    </lineage>
</organism>
<dbReference type="Proteomes" id="UP000018895">
    <property type="component" value="Unassembled WGS sequence"/>
</dbReference>
<keyword evidence="4" id="KW-1185">Reference proteome</keyword>
<feature type="domain" description="Glycosyl transferase family 1" evidence="1">
    <location>
        <begin position="185"/>
        <end position="346"/>
    </location>
</feature>
<dbReference type="OrthoDB" id="9802525at2"/>
<dbReference type="PANTHER" id="PTHR45947:SF3">
    <property type="entry name" value="SULFOQUINOVOSYL TRANSFERASE SQD2"/>
    <property type="match status" value="1"/>
</dbReference>
<dbReference type="EMBL" id="BAUU01000034">
    <property type="protein sequence ID" value="GAE32352.1"/>
    <property type="molecule type" value="Genomic_DNA"/>
</dbReference>
<keyword evidence="3" id="KW-0808">Transferase</keyword>
<dbReference type="CDD" id="cd03814">
    <property type="entry name" value="GT4-like"/>
    <property type="match status" value="1"/>
</dbReference>
<evidence type="ECO:0000313" key="3">
    <source>
        <dbReference type="EMBL" id="GAE32352.1"/>
    </source>
</evidence>
<evidence type="ECO:0000313" key="4">
    <source>
        <dbReference type="Proteomes" id="UP000018895"/>
    </source>
</evidence>
<name>W4QKB5_9BACI</name>
<dbReference type="STRING" id="1236971.JCM9152_3885"/>
<dbReference type="AlphaFoldDB" id="W4QKB5"/>
<protein>
    <submittedName>
        <fullName evidence="3">Glycosyltransferase</fullName>
    </submittedName>
</protein>
<dbReference type="InterPro" id="IPR001296">
    <property type="entry name" value="Glyco_trans_1"/>
</dbReference>